<name>A0ACC3AJI7_9EURO</name>
<organism evidence="1 2">
    <name type="scientific">Neophaeococcomyces mojaviensis</name>
    <dbReference type="NCBI Taxonomy" id="3383035"/>
    <lineage>
        <taxon>Eukaryota</taxon>
        <taxon>Fungi</taxon>
        <taxon>Dikarya</taxon>
        <taxon>Ascomycota</taxon>
        <taxon>Pezizomycotina</taxon>
        <taxon>Eurotiomycetes</taxon>
        <taxon>Chaetothyriomycetidae</taxon>
        <taxon>Chaetothyriales</taxon>
        <taxon>Chaetothyriales incertae sedis</taxon>
        <taxon>Neophaeococcomyces</taxon>
    </lineage>
</organism>
<keyword evidence="2" id="KW-1185">Reference proteome</keyword>
<dbReference type="Proteomes" id="UP001172386">
    <property type="component" value="Unassembled WGS sequence"/>
</dbReference>
<dbReference type="EMBL" id="JAPDRQ010000008">
    <property type="protein sequence ID" value="KAJ9663555.1"/>
    <property type="molecule type" value="Genomic_DNA"/>
</dbReference>
<accession>A0ACC3AJI7</accession>
<reference evidence="1" key="1">
    <citation type="submission" date="2022-10" db="EMBL/GenBank/DDBJ databases">
        <title>Culturing micro-colonial fungi from biological soil crusts in the Mojave desert and describing Neophaeococcomyces mojavensis, and introducing the new genera and species Taxawa tesnikishii.</title>
        <authorList>
            <person name="Kurbessoian T."/>
            <person name="Stajich J.E."/>
        </authorList>
    </citation>
    <scope>NUCLEOTIDE SEQUENCE</scope>
    <source>
        <strain evidence="1">JES_112</strain>
    </source>
</reference>
<evidence type="ECO:0000313" key="1">
    <source>
        <dbReference type="EMBL" id="KAJ9663555.1"/>
    </source>
</evidence>
<proteinExistence type="predicted"/>
<sequence>MAYYQGYVGYSTINLSVGRAVARSQLLALDSRQVNAPTLPALPVLLPGRISDLTRYPIYQPQYAASVYQRSQIIPARVVDQYIVTSAHIYQRFDTDDLPALLFRIEPVTDRVVNFVPPMLVDAATGQQVTNSRGDQLRFFSFLPRYISTQVSGALLEYWTRLDYNLEYNDIRMRIEPGAGVPVPTNNTLNMRRERFRERTGQNCWQVSRARPARTEIEFLNNLTSLQVCLNTTMKVDLQNNRFLKPVYNDPGCTNIVGYVDAGVPLDFFLQDSAVPVPSRRMLACIYLRQRLQDLAVALGVGLNMGPVNWQSLANRDLPWWWTGGPNAPQAGRRIVELPGGVSHEEALMNNFGMLRPVISRRQRTRNA</sequence>
<protein>
    <submittedName>
        <fullName evidence="1">Uncharacterized protein</fullName>
    </submittedName>
</protein>
<gene>
    <name evidence="1" type="ORF">H2198_000821</name>
</gene>
<comment type="caution">
    <text evidence="1">The sequence shown here is derived from an EMBL/GenBank/DDBJ whole genome shotgun (WGS) entry which is preliminary data.</text>
</comment>
<evidence type="ECO:0000313" key="2">
    <source>
        <dbReference type="Proteomes" id="UP001172386"/>
    </source>
</evidence>